<comment type="caution">
    <text evidence="2">The sequence shown here is derived from an EMBL/GenBank/DDBJ whole genome shotgun (WGS) entry which is preliminary data.</text>
</comment>
<dbReference type="RefSeq" id="WP_125467405.1">
    <property type="nucleotide sequence ID" value="NZ_RWBG01000002.1"/>
</dbReference>
<dbReference type="InterPro" id="IPR001296">
    <property type="entry name" value="Glyco_trans_1"/>
</dbReference>
<dbReference type="PANTHER" id="PTHR45947">
    <property type="entry name" value="SULFOQUINOVOSYL TRANSFERASE SQD2"/>
    <property type="match status" value="1"/>
</dbReference>
<evidence type="ECO:0000259" key="1">
    <source>
        <dbReference type="Pfam" id="PF00534"/>
    </source>
</evidence>
<name>A0A3R9PKP7_9FLAO</name>
<dbReference type="Gene3D" id="3.40.50.2000">
    <property type="entry name" value="Glycogen Phosphorylase B"/>
    <property type="match status" value="1"/>
</dbReference>
<keyword evidence="2" id="KW-0808">Transferase</keyword>
<dbReference type="PANTHER" id="PTHR45947:SF3">
    <property type="entry name" value="SULFOQUINOVOSYL TRANSFERASE SQD2"/>
    <property type="match status" value="1"/>
</dbReference>
<reference evidence="2 3" key="1">
    <citation type="submission" date="2018-12" db="EMBL/GenBank/DDBJ databases">
        <title>Mangrovimonas spongiae sp. nov., a novel member of the genus Mangrovimonas isolated from marine sponge.</title>
        <authorList>
            <person name="Zhuang L."/>
            <person name="Luo L."/>
        </authorList>
    </citation>
    <scope>NUCLEOTIDE SEQUENCE [LARGE SCALE GENOMIC DNA]</scope>
    <source>
        <strain evidence="2 3">HN-E26</strain>
    </source>
</reference>
<feature type="domain" description="Glycosyl transferase family 1" evidence="1">
    <location>
        <begin position="194"/>
        <end position="333"/>
    </location>
</feature>
<dbReference type="AlphaFoldDB" id="A0A3R9PKP7"/>
<proteinExistence type="predicted"/>
<dbReference type="InterPro" id="IPR050194">
    <property type="entry name" value="Glycosyltransferase_grp1"/>
</dbReference>
<protein>
    <submittedName>
        <fullName evidence="2">Glycosyltransferase</fullName>
    </submittedName>
</protein>
<gene>
    <name evidence="2" type="ORF">EJA19_05810</name>
</gene>
<sequence length="379" mass="42985">MTLAIISHTEHYTNTQGQIVGWGPTVTEINHLTTVFDEVYHVAMLHQGEAPPSALPYTNPNIKFVALPPLGGQSLSAKMQLLTQAPKVLRTVSKELKQADYFQFRAPTGIGVYVIPYLIWFSKTKGWFKYAGNWNQKHPPLGYRFQRWMLKQQQRPVTINGQWPNQPKHCITFENPCLTDDELLLGEHISKTKTFSNHLNLCYVGRLETPKGVRRIIEALLQLPEDLKQRIGTVHFVGDGPERHTFETLALKSDLNITFHGFLPRDQVFDIYKTSHLFLMPTTASEGFPKVIAEAMNFGCIPIVSQVSSIGQYIIHKKTGVCMSVATAEALLTCLQTIFKLDVSLFATILANQRSVVNRFGFTYYNNRIQNHILKQLES</sequence>
<dbReference type="Proteomes" id="UP000270620">
    <property type="component" value="Unassembled WGS sequence"/>
</dbReference>
<dbReference type="OrthoDB" id="1395864at2"/>
<dbReference type="SUPFAM" id="SSF53756">
    <property type="entry name" value="UDP-Glycosyltransferase/glycogen phosphorylase"/>
    <property type="match status" value="1"/>
</dbReference>
<dbReference type="CDD" id="cd03801">
    <property type="entry name" value="GT4_PimA-like"/>
    <property type="match status" value="1"/>
</dbReference>
<keyword evidence="3" id="KW-1185">Reference proteome</keyword>
<accession>A0A3R9PKP7</accession>
<evidence type="ECO:0000313" key="3">
    <source>
        <dbReference type="Proteomes" id="UP000270620"/>
    </source>
</evidence>
<dbReference type="Pfam" id="PF00534">
    <property type="entry name" value="Glycos_transf_1"/>
    <property type="match status" value="1"/>
</dbReference>
<organism evidence="2 3">
    <name type="scientific">Mangrovimonas spongiae</name>
    <dbReference type="NCBI Taxonomy" id="2494697"/>
    <lineage>
        <taxon>Bacteria</taxon>
        <taxon>Pseudomonadati</taxon>
        <taxon>Bacteroidota</taxon>
        <taxon>Flavobacteriia</taxon>
        <taxon>Flavobacteriales</taxon>
        <taxon>Flavobacteriaceae</taxon>
        <taxon>Mangrovimonas</taxon>
    </lineage>
</organism>
<dbReference type="GO" id="GO:0016757">
    <property type="term" value="F:glycosyltransferase activity"/>
    <property type="evidence" value="ECO:0007669"/>
    <property type="project" value="InterPro"/>
</dbReference>
<evidence type="ECO:0000313" key="2">
    <source>
        <dbReference type="EMBL" id="RSK40490.1"/>
    </source>
</evidence>
<dbReference type="EMBL" id="RWBG01000002">
    <property type="protein sequence ID" value="RSK40490.1"/>
    <property type="molecule type" value="Genomic_DNA"/>
</dbReference>